<proteinExistence type="predicted"/>
<organism evidence="2 3">
    <name type="scientific">Falsiroseomonas algicola</name>
    <dbReference type="NCBI Taxonomy" id="2716930"/>
    <lineage>
        <taxon>Bacteria</taxon>
        <taxon>Pseudomonadati</taxon>
        <taxon>Pseudomonadota</taxon>
        <taxon>Alphaproteobacteria</taxon>
        <taxon>Acetobacterales</taxon>
        <taxon>Roseomonadaceae</taxon>
        <taxon>Falsiroseomonas</taxon>
    </lineage>
</organism>
<sequence length="82" mass="9151">MPARKAPQALPETPKPASKPRQQARGHMTTIDLPDYVVPQISDFLAKHPEMRFRQAVLLGLSKLGIEVKPEDLVAKRGRGIR</sequence>
<keyword evidence="3" id="KW-1185">Reference proteome</keyword>
<comment type="caution">
    <text evidence="2">The sequence shown here is derived from an EMBL/GenBank/DDBJ whole genome shotgun (WGS) entry which is preliminary data.</text>
</comment>
<dbReference type="Proteomes" id="UP000475385">
    <property type="component" value="Unassembled WGS sequence"/>
</dbReference>
<feature type="region of interest" description="Disordered" evidence="1">
    <location>
        <begin position="1"/>
        <end position="31"/>
    </location>
</feature>
<evidence type="ECO:0000313" key="2">
    <source>
        <dbReference type="EMBL" id="NGM23987.1"/>
    </source>
</evidence>
<gene>
    <name evidence="2" type="ORF">G3576_28530</name>
</gene>
<evidence type="ECO:0000256" key="1">
    <source>
        <dbReference type="SAM" id="MobiDB-lite"/>
    </source>
</evidence>
<accession>A0A6M1LUW2</accession>
<dbReference type="RefSeq" id="WP_164697901.1">
    <property type="nucleotide sequence ID" value="NZ_JAAIKB010000022.1"/>
</dbReference>
<dbReference type="AlphaFoldDB" id="A0A6M1LUW2"/>
<protein>
    <submittedName>
        <fullName evidence="2">Uncharacterized protein</fullName>
    </submittedName>
</protein>
<dbReference type="EMBL" id="JAAIKB010000022">
    <property type="protein sequence ID" value="NGM23987.1"/>
    <property type="molecule type" value="Genomic_DNA"/>
</dbReference>
<evidence type="ECO:0000313" key="3">
    <source>
        <dbReference type="Proteomes" id="UP000475385"/>
    </source>
</evidence>
<reference evidence="2 3" key="1">
    <citation type="submission" date="2020-03" db="EMBL/GenBank/DDBJ databases">
        <title>Roseomonas stagni sp. nov., isolated from pond water in Japan.</title>
        <authorList>
            <person name="Furuhata K."/>
            <person name="Miyamoto H."/>
            <person name="Goto K."/>
        </authorList>
    </citation>
    <scope>NUCLEOTIDE SEQUENCE [LARGE SCALE GENOMIC DNA]</scope>
    <source>
        <strain evidence="2 3">PeD5</strain>
    </source>
</reference>
<name>A0A6M1LUW2_9PROT</name>